<evidence type="ECO:0000313" key="2">
    <source>
        <dbReference type="Proteomes" id="UP001356427"/>
    </source>
</evidence>
<protein>
    <submittedName>
        <fullName evidence="1">Uncharacterized protein</fullName>
    </submittedName>
</protein>
<dbReference type="AlphaFoldDB" id="A0AAN8M425"/>
<sequence>MIRGVCKLPTSTVSCVGEPLPHLNWLTEGTAGSEVCFDGCQPPVQSISPALKITFWPTGGPRLLGDTARDTIM</sequence>
<accession>A0AAN8M425</accession>
<comment type="caution">
    <text evidence="1">The sequence shown here is derived from an EMBL/GenBank/DDBJ whole genome shotgun (WGS) entry which is preliminary data.</text>
</comment>
<name>A0AAN8M425_9TELE</name>
<keyword evidence="2" id="KW-1185">Reference proteome</keyword>
<gene>
    <name evidence="1" type="ORF">J4Q44_G00038070</name>
</gene>
<dbReference type="Proteomes" id="UP001356427">
    <property type="component" value="Unassembled WGS sequence"/>
</dbReference>
<organism evidence="1 2">
    <name type="scientific">Coregonus suidteri</name>
    <dbReference type="NCBI Taxonomy" id="861788"/>
    <lineage>
        <taxon>Eukaryota</taxon>
        <taxon>Metazoa</taxon>
        <taxon>Chordata</taxon>
        <taxon>Craniata</taxon>
        <taxon>Vertebrata</taxon>
        <taxon>Euteleostomi</taxon>
        <taxon>Actinopterygii</taxon>
        <taxon>Neopterygii</taxon>
        <taxon>Teleostei</taxon>
        <taxon>Protacanthopterygii</taxon>
        <taxon>Salmoniformes</taxon>
        <taxon>Salmonidae</taxon>
        <taxon>Coregoninae</taxon>
        <taxon>Coregonus</taxon>
    </lineage>
</organism>
<proteinExistence type="predicted"/>
<evidence type="ECO:0000313" key="1">
    <source>
        <dbReference type="EMBL" id="KAK6324465.1"/>
    </source>
</evidence>
<reference evidence="1 2" key="1">
    <citation type="submission" date="2021-04" db="EMBL/GenBank/DDBJ databases">
        <authorList>
            <person name="De Guttry C."/>
            <person name="Zahm M."/>
            <person name="Klopp C."/>
            <person name="Cabau C."/>
            <person name="Louis A."/>
            <person name="Berthelot C."/>
            <person name="Parey E."/>
            <person name="Roest Crollius H."/>
            <person name="Montfort J."/>
            <person name="Robinson-Rechavi M."/>
            <person name="Bucao C."/>
            <person name="Bouchez O."/>
            <person name="Gislard M."/>
            <person name="Lluch J."/>
            <person name="Milhes M."/>
            <person name="Lampietro C."/>
            <person name="Lopez Roques C."/>
            <person name="Donnadieu C."/>
            <person name="Braasch I."/>
            <person name="Desvignes T."/>
            <person name="Postlethwait J."/>
            <person name="Bobe J."/>
            <person name="Wedekind C."/>
            <person name="Guiguen Y."/>
        </authorList>
    </citation>
    <scope>NUCLEOTIDE SEQUENCE [LARGE SCALE GENOMIC DNA]</scope>
    <source>
        <strain evidence="1">Cs_M1</strain>
        <tissue evidence="1">Blood</tissue>
    </source>
</reference>
<dbReference type="EMBL" id="JAGTTL010000003">
    <property type="protein sequence ID" value="KAK6324465.1"/>
    <property type="molecule type" value="Genomic_DNA"/>
</dbReference>